<dbReference type="RefSeq" id="XP_009170009.1">
    <property type="nucleotide sequence ID" value="XM_009171745.1"/>
</dbReference>
<evidence type="ECO:0000313" key="2">
    <source>
        <dbReference type="Proteomes" id="UP000054324"/>
    </source>
</evidence>
<name>A0A074ZG53_OPIVI</name>
<reference evidence="1 2" key="1">
    <citation type="submission" date="2013-11" db="EMBL/GenBank/DDBJ databases">
        <title>Opisthorchis viverrini - life in the bile duct.</title>
        <authorList>
            <person name="Young N.D."/>
            <person name="Nagarajan N."/>
            <person name="Lin S.J."/>
            <person name="Korhonen P.K."/>
            <person name="Jex A.R."/>
            <person name="Hall R.S."/>
            <person name="Safavi-Hemami H."/>
            <person name="Kaewkong W."/>
            <person name="Bertrand D."/>
            <person name="Gao S."/>
            <person name="Seet Q."/>
            <person name="Wongkham S."/>
            <person name="Teh B.T."/>
            <person name="Wongkham C."/>
            <person name="Intapan P.M."/>
            <person name="Maleewong W."/>
            <person name="Yang X."/>
            <person name="Hu M."/>
            <person name="Wang Z."/>
            <person name="Hofmann A."/>
            <person name="Sternberg P.W."/>
            <person name="Tan P."/>
            <person name="Wang J."/>
            <person name="Gasser R.B."/>
        </authorList>
    </citation>
    <scope>NUCLEOTIDE SEQUENCE [LARGE SCALE GENOMIC DNA]</scope>
</reference>
<sequence>MLGNAVVCIRPLSTSLNRITVLESFSLFAANGMVKEVCTNRSPYAH</sequence>
<keyword evidence="2" id="KW-1185">Reference proteome</keyword>
<dbReference type="CTD" id="20328203"/>
<gene>
    <name evidence="1" type="ORF">T265_14037</name>
</gene>
<dbReference type="AlphaFoldDB" id="A0A074ZG53"/>
<feature type="non-terminal residue" evidence="1">
    <location>
        <position position="46"/>
    </location>
</feature>
<dbReference type="Proteomes" id="UP000054324">
    <property type="component" value="Unassembled WGS sequence"/>
</dbReference>
<dbReference type="EMBL" id="KL596752">
    <property type="protein sequence ID" value="KER26256.1"/>
    <property type="molecule type" value="Genomic_DNA"/>
</dbReference>
<dbReference type="GeneID" id="20328203"/>
<dbReference type="KEGG" id="ovi:T265_14037"/>
<evidence type="ECO:0000313" key="1">
    <source>
        <dbReference type="EMBL" id="KER26256.1"/>
    </source>
</evidence>
<accession>A0A074ZG53</accession>
<organism evidence="1 2">
    <name type="scientific">Opisthorchis viverrini</name>
    <name type="common">Southeast Asian liver fluke</name>
    <dbReference type="NCBI Taxonomy" id="6198"/>
    <lineage>
        <taxon>Eukaryota</taxon>
        <taxon>Metazoa</taxon>
        <taxon>Spiralia</taxon>
        <taxon>Lophotrochozoa</taxon>
        <taxon>Platyhelminthes</taxon>
        <taxon>Trematoda</taxon>
        <taxon>Digenea</taxon>
        <taxon>Opisthorchiida</taxon>
        <taxon>Opisthorchiata</taxon>
        <taxon>Opisthorchiidae</taxon>
        <taxon>Opisthorchis</taxon>
    </lineage>
</organism>
<proteinExistence type="predicted"/>
<protein>
    <submittedName>
        <fullName evidence="1">Uncharacterized protein</fullName>
    </submittedName>
</protein>